<organism evidence="4 5">
    <name type="scientific">Candidatus Geothrix odensensis</name>
    <dbReference type="NCBI Taxonomy" id="2954440"/>
    <lineage>
        <taxon>Bacteria</taxon>
        <taxon>Pseudomonadati</taxon>
        <taxon>Acidobacteriota</taxon>
        <taxon>Holophagae</taxon>
        <taxon>Holophagales</taxon>
        <taxon>Holophagaceae</taxon>
        <taxon>Geothrix</taxon>
    </lineage>
</organism>
<evidence type="ECO:0000259" key="3">
    <source>
        <dbReference type="PROSITE" id="PS50110"/>
    </source>
</evidence>
<dbReference type="Proteomes" id="UP000709959">
    <property type="component" value="Unassembled WGS sequence"/>
</dbReference>
<dbReference type="AlphaFoldDB" id="A0A936K8X7"/>
<sequence length="123" mass="13476">MPRIAIVDDSRLVRAFTAGALRAKGHETVEVEPTSLFEVLKVLRETPVDLLVADFLMPECPGESLVRACREDVSLRELPILVVSAHRDDISLQRMQQMGISGFLLKPVDAPTLVAKVAEALEG</sequence>
<proteinExistence type="predicted"/>
<feature type="modified residue" description="4-aspartylphosphate" evidence="2">
    <location>
        <position position="54"/>
    </location>
</feature>
<evidence type="ECO:0000313" key="5">
    <source>
        <dbReference type="Proteomes" id="UP000709959"/>
    </source>
</evidence>
<reference evidence="4 5" key="1">
    <citation type="submission" date="2020-10" db="EMBL/GenBank/DDBJ databases">
        <title>Connecting structure to function with the recovery of over 1000 high-quality activated sludge metagenome-assembled genomes encoding full-length rRNA genes using long-read sequencing.</title>
        <authorList>
            <person name="Singleton C.M."/>
            <person name="Petriglieri F."/>
            <person name="Kristensen J.M."/>
            <person name="Kirkegaard R.H."/>
            <person name="Michaelsen T.Y."/>
            <person name="Andersen M.H."/>
            <person name="Karst S.M."/>
            <person name="Dueholm M.S."/>
            <person name="Nielsen P.H."/>
            <person name="Albertsen M."/>
        </authorList>
    </citation>
    <scope>NUCLEOTIDE SEQUENCE [LARGE SCALE GENOMIC DNA]</scope>
    <source>
        <strain evidence="4">OdNE_18-Q3-R46-58_MAXAC.008</strain>
    </source>
</reference>
<dbReference type="Gene3D" id="3.40.50.2300">
    <property type="match status" value="1"/>
</dbReference>
<dbReference type="PANTHER" id="PTHR44591:SF23">
    <property type="entry name" value="CHEY SUBFAMILY"/>
    <property type="match status" value="1"/>
</dbReference>
<evidence type="ECO:0000256" key="2">
    <source>
        <dbReference type="PROSITE-ProRule" id="PRU00169"/>
    </source>
</evidence>
<name>A0A936K8X7_9BACT</name>
<dbReference type="PROSITE" id="PS50110">
    <property type="entry name" value="RESPONSE_REGULATORY"/>
    <property type="match status" value="1"/>
</dbReference>
<dbReference type="Pfam" id="PF00072">
    <property type="entry name" value="Response_reg"/>
    <property type="match status" value="1"/>
</dbReference>
<dbReference type="SUPFAM" id="SSF52172">
    <property type="entry name" value="CheY-like"/>
    <property type="match status" value="1"/>
</dbReference>
<evidence type="ECO:0000313" key="4">
    <source>
        <dbReference type="EMBL" id="MBK8573967.1"/>
    </source>
</evidence>
<evidence type="ECO:0000256" key="1">
    <source>
        <dbReference type="ARBA" id="ARBA00022553"/>
    </source>
</evidence>
<keyword evidence="1 2" id="KW-0597">Phosphoprotein</keyword>
<dbReference type="InterPro" id="IPR011006">
    <property type="entry name" value="CheY-like_superfamily"/>
</dbReference>
<dbReference type="SMART" id="SM00448">
    <property type="entry name" value="REC"/>
    <property type="match status" value="1"/>
</dbReference>
<comment type="caution">
    <text evidence="4">The sequence shown here is derived from an EMBL/GenBank/DDBJ whole genome shotgun (WGS) entry which is preliminary data.</text>
</comment>
<accession>A0A936K8X7</accession>
<dbReference type="GO" id="GO:0000160">
    <property type="term" value="P:phosphorelay signal transduction system"/>
    <property type="evidence" value="ECO:0007669"/>
    <property type="project" value="InterPro"/>
</dbReference>
<dbReference type="InterPro" id="IPR050595">
    <property type="entry name" value="Bact_response_regulator"/>
</dbReference>
<gene>
    <name evidence="4" type="ORF">IPN91_15400</name>
</gene>
<dbReference type="InterPro" id="IPR001789">
    <property type="entry name" value="Sig_transdc_resp-reg_receiver"/>
</dbReference>
<feature type="domain" description="Response regulatory" evidence="3">
    <location>
        <begin position="3"/>
        <end position="121"/>
    </location>
</feature>
<dbReference type="EMBL" id="JADKCH010000033">
    <property type="protein sequence ID" value="MBK8573967.1"/>
    <property type="molecule type" value="Genomic_DNA"/>
</dbReference>
<protein>
    <submittedName>
        <fullName evidence="4">Response regulator transcription factor</fullName>
    </submittedName>
</protein>
<dbReference type="PANTHER" id="PTHR44591">
    <property type="entry name" value="STRESS RESPONSE REGULATOR PROTEIN 1"/>
    <property type="match status" value="1"/>
</dbReference>